<feature type="transmembrane region" description="Helical" evidence="1">
    <location>
        <begin position="337"/>
        <end position="357"/>
    </location>
</feature>
<keyword evidence="1" id="KW-0472">Membrane</keyword>
<protein>
    <submittedName>
        <fullName evidence="3">Acyltransferase</fullName>
        <ecNumber evidence="3">2.3.-.-</ecNumber>
    </submittedName>
</protein>
<evidence type="ECO:0000259" key="2">
    <source>
        <dbReference type="Pfam" id="PF01757"/>
    </source>
</evidence>
<dbReference type="InterPro" id="IPR050879">
    <property type="entry name" value="Acyltransferase_3"/>
</dbReference>
<keyword evidence="1" id="KW-0812">Transmembrane</keyword>
<keyword evidence="3" id="KW-0808">Transferase</keyword>
<accession>A0ABT8A4N7</accession>
<dbReference type="Pfam" id="PF01757">
    <property type="entry name" value="Acyl_transf_3"/>
    <property type="match status" value="1"/>
</dbReference>
<evidence type="ECO:0000313" key="3">
    <source>
        <dbReference type="EMBL" id="MDN3564524.1"/>
    </source>
</evidence>
<feature type="domain" description="Acyltransferase 3" evidence="2">
    <location>
        <begin position="17"/>
        <end position="352"/>
    </location>
</feature>
<evidence type="ECO:0000313" key="4">
    <source>
        <dbReference type="Proteomes" id="UP001529369"/>
    </source>
</evidence>
<dbReference type="PANTHER" id="PTHR23028:SF53">
    <property type="entry name" value="ACYL_TRANSF_3 DOMAIN-CONTAINING PROTEIN"/>
    <property type="match status" value="1"/>
</dbReference>
<feature type="transmembrane region" description="Helical" evidence="1">
    <location>
        <begin position="227"/>
        <end position="248"/>
    </location>
</feature>
<reference evidence="4" key="1">
    <citation type="journal article" date="2019" name="Int. J. Syst. Evol. Microbiol.">
        <title>The Global Catalogue of Microorganisms (GCM) 10K type strain sequencing project: providing services to taxonomists for standard genome sequencing and annotation.</title>
        <authorList>
            <consortium name="The Broad Institute Genomics Platform"/>
            <consortium name="The Broad Institute Genome Sequencing Center for Infectious Disease"/>
            <person name="Wu L."/>
            <person name="Ma J."/>
        </authorList>
    </citation>
    <scope>NUCLEOTIDE SEQUENCE [LARGE SCALE GENOMIC DNA]</scope>
    <source>
        <strain evidence="4">CECT 7131</strain>
    </source>
</reference>
<name>A0ABT8A4N7_9PROT</name>
<dbReference type="EC" id="2.3.-.-" evidence="3"/>
<keyword evidence="4" id="KW-1185">Reference proteome</keyword>
<feature type="transmembrane region" description="Helical" evidence="1">
    <location>
        <begin position="260"/>
        <end position="289"/>
    </location>
</feature>
<gene>
    <name evidence="3" type="ORF">QWZ14_09130</name>
</gene>
<dbReference type="RefSeq" id="WP_290316324.1">
    <property type="nucleotide sequence ID" value="NZ_JAUFPN010000107.1"/>
</dbReference>
<evidence type="ECO:0000256" key="1">
    <source>
        <dbReference type="SAM" id="Phobius"/>
    </source>
</evidence>
<feature type="transmembrane region" description="Helical" evidence="1">
    <location>
        <begin position="105"/>
        <end position="125"/>
    </location>
</feature>
<dbReference type="Proteomes" id="UP001529369">
    <property type="component" value="Unassembled WGS sequence"/>
</dbReference>
<organism evidence="3 4">
    <name type="scientific">Paeniroseomonas aquatica</name>
    <dbReference type="NCBI Taxonomy" id="373043"/>
    <lineage>
        <taxon>Bacteria</taxon>
        <taxon>Pseudomonadati</taxon>
        <taxon>Pseudomonadota</taxon>
        <taxon>Alphaproteobacteria</taxon>
        <taxon>Acetobacterales</taxon>
        <taxon>Acetobacteraceae</taxon>
        <taxon>Paeniroseomonas</taxon>
    </lineage>
</organism>
<sequence length="396" mass="43221">MANTLNHAAAVHGSRLPELDALRGVAALVVVVHHALEMLRPFELTDGTVTGRAIHILLNFSPFRVLEFGRGPVLFFFVLSGYVLTRALLKSGSPGLLAFAAQRCVRLLIPVTASVVLSCSLYYLVADPALLQGPLLNRSLTIWSKPPDVAAVLREVALLQTNQDPTRLNNVLWSLAHEWRLTLLLPLVLLFRHRISLLLALATAATGFGAMFSAGENFIMLGPELHGSIVATVYFSLSIASGAALALAGQVPVLSREQRIATGIGIVMLVGMTSDLAVYLASVLLIVLAQQPGRLQQVLRWRPLLWLGQVSFSLYLIHSLIMVAWMCLLYGRLPDWAIVVSGALLAVLATPLFFHCVERPSRHLARLAERRLVRDLPDKLEAVPAPLKPSLHTKLE</sequence>
<keyword evidence="1" id="KW-1133">Transmembrane helix</keyword>
<proteinExistence type="predicted"/>
<feature type="transmembrane region" description="Helical" evidence="1">
    <location>
        <begin position="195"/>
        <end position="215"/>
    </location>
</feature>
<feature type="transmembrane region" description="Helical" evidence="1">
    <location>
        <begin position="310"/>
        <end position="331"/>
    </location>
</feature>
<dbReference type="EMBL" id="JAUFPN010000107">
    <property type="protein sequence ID" value="MDN3564524.1"/>
    <property type="molecule type" value="Genomic_DNA"/>
</dbReference>
<keyword evidence="3" id="KW-0012">Acyltransferase</keyword>
<dbReference type="GO" id="GO:0016746">
    <property type="term" value="F:acyltransferase activity"/>
    <property type="evidence" value="ECO:0007669"/>
    <property type="project" value="UniProtKB-KW"/>
</dbReference>
<comment type="caution">
    <text evidence="3">The sequence shown here is derived from an EMBL/GenBank/DDBJ whole genome shotgun (WGS) entry which is preliminary data.</text>
</comment>
<dbReference type="InterPro" id="IPR002656">
    <property type="entry name" value="Acyl_transf_3_dom"/>
</dbReference>
<dbReference type="PANTHER" id="PTHR23028">
    <property type="entry name" value="ACETYLTRANSFERASE"/>
    <property type="match status" value="1"/>
</dbReference>